<evidence type="ECO:0000313" key="2">
    <source>
        <dbReference type="EMBL" id="MBW8191896.1"/>
    </source>
</evidence>
<dbReference type="PROSITE" id="PS51819">
    <property type="entry name" value="VOC"/>
    <property type="match status" value="1"/>
</dbReference>
<dbReference type="PANTHER" id="PTHR33993:SF1">
    <property type="entry name" value="GLYOXALASE FAMILY PROTEIN"/>
    <property type="match status" value="1"/>
</dbReference>
<dbReference type="Proteomes" id="UP001166251">
    <property type="component" value="Unassembled WGS sequence"/>
</dbReference>
<proteinExistence type="predicted"/>
<name>A0ABS7EHT2_9GAMM</name>
<evidence type="ECO:0000259" key="1">
    <source>
        <dbReference type="PROSITE" id="PS51819"/>
    </source>
</evidence>
<sequence length="126" mass="13695">MSNRELTHHSINYVELPAADLAATKLFFSGVFNWQFTDYGPDYTAFSNATINGGFYHAPLVSDAAVGAALVVIYSADLEQTQHAVEQAGGQVCKAIFSFPGGRRFHFKEPSGNEFAVWSDKGSAEI</sequence>
<comment type="caution">
    <text evidence="2">The sequence shown here is derived from an EMBL/GenBank/DDBJ whole genome shotgun (WGS) entry which is preliminary data.</text>
</comment>
<protein>
    <submittedName>
        <fullName evidence="2">VOC family protein</fullName>
    </submittedName>
</protein>
<dbReference type="InterPro" id="IPR037523">
    <property type="entry name" value="VOC_core"/>
</dbReference>
<keyword evidence="3" id="KW-1185">Reference proteome</keyword>
<dbReference type="InterPro" id="IPR052164">
    <property type="entry name" value="Anthracycline_SecMetBiosynth"/>
</dbReference>
<dbReference type="InterPro" id="IPR004360">
    <property type="entry name" value="Glyas_Fos-R_dOase_dom"/>
</dbReference>
<gene>
    <name evidence="2" type="ORF">K0504_12690</name>
</gene>
<accession>A0ABS7EHT2</accession>
<dbReference type="RefSeq" id="WP_220104572.1">
    <property type="nucleotide sequence ID" value="NZ_JAHZSS010000016.1"/>
</dbReference>
<evidence type="ECO:0000313" key="3">
    <source>
        <dbReference type="Proteomes" id="UP001166251"/>
    </source>
</evidence>
<reference evidence="2" key="1">
    <citation type="submission" date="2021-07" db="EMBL/GenBank/DDBJ databases">
        <title>Neiella marina sp. nov., isolated from the intestinal content of sea cucumber Apostichopus japonicus.</title>
        <authorList>
            <person name="Bai X."/>
        </authorList>
    </citation>
    <scope>NUCLEOTIDE SEQUENCE</scope>
    <source>
        <strain evidence="2">126</strain>
    </source>
</reference>
<dbReference type="SUPFAM" id="SSF54593">
    <property type="entry name" value="Glyoxalase/Bleomycin resistance protein/Dihydroxybiphenyl dioxygenase"/>
    <property type="match status" value="1"/>
</dbReference>
<dbReference type="Pfam" id="PF00903">
    <property type="entry name" value="Glyoxalase"/>
    <property type="match status" value="1"/>
</dbReference>
<feature type="domain" description="VOC" evidence="1">
    <location>
        <begin position="10"/>
        <end position="120"/>
    </location>
</feature>
<dbReference type="CDD" id="cd07247">
    <property type="entry name" value="SgaA_N_like"/>
    <property type="match status" value="1"/>
</dbReference>
<dbReference type="Gene3D" id="3.10.180.10">
    <property type="entry name" value="2,3-Dihydroxybiphenyl 1,2-Dioxygenase, domain 1"/>
    <property type="match status" value="1"/>
</dbReference>
<dbReference type="InterPro" id="IPR029068">
    <property type="entry name" value="Glyas_Bleomycin-R_OHBP_Dase"/>
</dbReference>
<dbReference type="PANTHER" id="PTHR33993">
    <property type="entry name" value="GLYOXALASE-RELATED"/>
    <property type="match status" value="1"/>
</dbReference>
<organism evidence="2 3">
    <name type="scientific">Neiella holothuriorum</name>
    <dbReference type="NCBI Taxonomy" id="2870530"/>
    <lineage>
        <taxon>Bacteria</taxon>
        <taxon>Pseudomonadati</taxon>
        <taxon>Pseudomonadota</taxon>
        <taxon>Gammaproteobacteria</taxon>
        <taxon>Alteromonadales</taxon>
        <taxon>Echinimonadaceae</taxon>
        <taxon>Neiella</taxon>
    </lineage>
</organism>
<dbReference type="EMBL" id="JAHZSS010000016">
    <property type="protein sequence ID" value="MBW8191896.1"/>
    <property type="molecule type" value="Genomic_DNA"/>
</dbReference>